<dbReference type="PROSITE" id="PS50181">
    <property type="entry name" value="FBOX"/>
    <property type="match status" value="1"/>
</dbReference>
<dbReference type="SUPFAM" id="SSF50965">
    <property type="entry name" value="Galactose oxidase, central domain"/>
    <property type="match status" value="1"/>
</dbReference>
<proteinExistence type="predicted"/>
<dbReference type="InterPro" id="IPR013187">
    <property type="entry name" value="F-box-assoc_dom_typ3"/>
</dbReference>
<dbReference type="GO" id="GO:0005634">
    <property type="term" value="C:nucleus"/>
    <property type="evidence" value="ECO:0007669"/>
    <property type="project" value="UniProtKB-SubCell"/>
</dbReference>
<dbReference type="InterPro" id="IPR011043">
    <property type="entry name" value="Gal_Oxase/kelch_b-propeller"/>
</dbReference>
<dbReference type="InterPro" id="IPR015300">
    <property type="entry name" value="DNA-bd_pseudobarrel_sf"/>
</dbReference>
<sequence length="804" mass="91558">MVKNAKTKRRNHKHPRPSNPPAIEDKKPTIVKTLPASLILEILCRTPVKSLVRFKCVSKSWLALLNHPTFIHMHLRFNTISRDTRLICNCNHFIALLSFSQPPIPVLNINRNFTTRPNYPRRINFPDFSKNMVLAGSINGVVCLTHYKEMLGRYVALWNPAINQWNPIELGRSRSWQNVSVGFGFDAVTCDYKIICIVPDYYTVPVSAVSFDMFIGWSSVEIYSANLGSWVNVPRRRTIPFSPYAYSQHCNFIVRGVPYWAGIDAGESATPRPLEVLGRIDPCTGSYMKVLYPQHIKNMSTRVLPVNLRGSVAALIHSPGEHPNQMVDLHVLDESTAKWTKLYTIGPLIFENLQIPQCFSTGELVLESWRGGINRVSDLLSCFCDPKTNLVLPNKEIEVLHPFWGDSYSHVESLVCVKGMVQIGKEQNDKKTKSKTRNCSELRELSSDFVFLQVRAMEFAGVIVEKWVKVLTNADLDSDEMRLPPKFVKKYVNRLKTNSLLKFRNGYEIATVFNHETGTFSGLSTMYEDFLFEVGQMLVFEFDGSCDFNVYVIDTDLTEVEYPPVLHHTQSGHPRVVSVKRGGLKFVYFVKEESPLYDELEPPASFKRSFRFFPGYQNYIFSNGKKIDGVYNNESGKFKGLSKFCSILGLENFSQFNLVLFTYEEHGMSSVAFFDDHFVEVLFPGTPLSIGQNSENPTATGRIEIVVKPYHMYQYSYGVDVSTVHNSITAFWKKTDYINLHSGERSWKVQVKCRGVKNRRSTINNGWIQLREDLGLVEGDIVVLECAHFCGNHFALHVVKNDGA</sequence>
<reference evidence="8" key="2">
    <citation type="submission" date="2022-03" db="EMBL/GenBank/DDBJ databases">
        <title>Draft title - Genomic analysis of global carrot germplasm unveils the trajectory of domestication and the origin of high carotenoid orange carrot.</title>
        <authorList>
            <person name="Iorizzo M."/>
            <person name="Ellison S."/>
            <person name="Senalik D."/>
            <person name="Macko-Podgorni A."/>
            <person name="Grzebelus D."/>
            <person name="Bostan H."/>
            <person name="Rolling W."/>
            <person name="Curaba J."/>
            <person name="Simon P."/>
        </authorList>
    </citation>
    <scope>NUCLEOTIDE SEQUENCE</scope>
    <source>
        <tissue evidence="8">Leaf</tissue>
    </source>
</reference>
<dbReference type="InterPro" id="IPR050796">
    <property type="entry name" value="SCF_F-box_component"/>
</dbReference>
<keyword evidence="3" id="KW-0238">DNA-binding</keyword>
<reference evidence="8" key="1">
    <citation type="journal article" date="2016" name="Nat. Genet.">
        <title>A high-quality carrot genome assembly provides new insights into carotenoid accumulation and asterid genome evolution.</title>
        <authorList>
            <person name="Iorizzo M."/>
            <person name="Ellison S."/>
            <person name="Senalik D."/>
            <person name="Zeng P."/>
            <person name="Satapoomin P."/>
            <person name="Huang J."/>
            <person name="Bowman M."/>
            <person name="Iovene M."/>
            <person name="Sanseverino W."/>
            <person name="Cavagnaro P."/>
            <person name="Yildiz M."/>
            <person name="Macko-Podgorni A."/>
            <person name="Moranska E."/>
            <person name="Grzebelus E."/>
            <person name="Grzebelus D."/>
            <person name="Ashrafi H."/>
            <person name="Zheng Z."/>
            <person name="Cheng S."/>
            <person name="Spooner D."/>
            <person name="Van Deynze A."/>
            <person name="Simon P."/>
        </authorList>
    </citation>
    <scope>NUCLEOTIDE SEQUENCE</scope>
    <source>
        <tissue evidence="8">Leaf</tissue>
    </source>
</reference>
<dbReference type="SUPFAM" id="SSF81383">
    <property type="entry name" value="F-box domain"/>
    <property type="match status" value="1"/>
</dbReference>
<dbReference type="Gene3D" id="1.20.1280.50">
    <property type="match status" value="1"/>
</dbReference>
<dbReference type="EMBL" id="CP093347">
    <property type="protein sequence ID" value="WOH00957.1"/>
    <property type="molecule type" value="Genomic_DNA"/>
</dbReference>
<evidence type="ECO:0000256" key="5">
    <source>
        <dbReference type="ARBA" id="ARBA00023242"/>
    </source>
</evidence>
<evidence type="ECO:0000256" key="4">
    <source>
        <dbReference type="ARBA" id="ARBA00023163"/>
    </source>
</evidence>
<dbReference type="GO" id="GO:0003677">
    <property type="term" value="F:DNA binding"/>
    <property type="evidence" value="ECO:0007669"/>
    <property type="project" value="UniProtKB-KW"/>
</dbReference>
<comment type="subcellular location">
    <subcellularLocation>
        <location evidence="1">Nucleus</location>
    </subcellularLocation>
</comment>
<organism evidence="8 9">
    <name type="scientific">Daucus carota subsp. sativus</name>
    <name type="common">Carrot</name>
    <dbReference type="NCBI Taxonomy" id="79200"/>
    <lineage>
        <taxon>Eukaryota</taxon>
        <taxon>Viridiplantae</taxon>
        <taxon>Streptophyta</taxon>
        <taxon>Embryophyta</taxon>
        <taxon>Tracheophyta</taxon>
        <taxon>Spermatophyta</taxon>
        <taxon>Magnoliopsida</taxon>
        <taxon>eudicotyledons</taxon>
        <taxon>Gunneridae</taxon>
        <taxon>Pentapetalae</taxon>
        <taxon>asterids</taxon>
        <taxon>campanulids</taxon>
        <taxon>Apiales</taxon>
        <taxon>Apiaceae</taxon>
        <taxon>Apioideae</taxon>
        <taxon>Scandiceae</taxon>
        <taxon>Daucinae</taxon>
        <taxon>Daucus</taxon>
        <taxon>Daucus sect. Daucus</taxon>
    </lineage>
</organism>
<dbReference type="SMART" id="SM00256">
    <property type="entry name" value="FBOX"/>
    <property type="match status" value="1"/>
</dbReference>
<protein>
    <recommendedName>
        <fullName evidence="7">F-box domain-containing protein</fullName>
    </recommendedName>
</protein>
<evidence type="ECO:0000313" key="8">
    <source>
        <dbReference type="EMBL" id="WOH00957.1"/>
    </source>
</evidence>
<feature type="compositionally biased region" description="Basic residues" evidence="6">
    <location>
        <begin position="1"/>
        <end position="16"/>
    </location>
</feature>
<dbReference type="InterPro" id="IPR036047">
    <property type="entry name" value="F-box-like_dom_sf"/>
</dbReference>
<dbReference type="SUPFAM" id="SSF101936">
    <property type="entry name" value="DNA-binding pseudobarrel domain"/>
    <property type="match status" value="2"/>
</dbReference>
<evidence type="ECO:0000256" key="6">
    <source>
        <dbReference type="SAM" id="MobiDB-lite"/>
    </source>
</evidence>
<dbReference type="NCBIfam" id="TIGR01640">
    <property type="entry name" value="F_box_assoc_1"/>
    <property type="match status" value="1"/>
</dbReference>
<keyword evidence="4" id="KW-0804">Transcription</keyword>
<dbReference type="Pfam" id="PF00646">
    <property type="entry name" value="F-box"/>
    <property type="match status" value="1"/>
</dbReference>
<gene>
    <name evidence="8" type="ORF">DCAR_0520334</name>
</gene>
<feature type="region of interest" description="Disordered" evidence="6">
    <location>
        <begin position="1"/>
        <end position="26"/>
    </location>
</feature>
<dbReference type="InterPro" id="IPR017451">
    <property type="entry name" value="F-box-assoc_interact_dom"/>
</dbReference>
<keyword evidence="9" id="KW-1185">Reference proteome</keyword>
<keyword evidence="2" id="KW-0805">Transcription regulation</keyword>
<accession>A0AAF0X5S8</accession>
<keyword evidence="5" id="KW-0539">Nucleus</keyword>
<dbReference type="AlphaFoldDB" id="A0AAF0X5S8"/>
<evidence type="ECO:0000256" key="2">
    <source>
        <dbReference type="ARBA" id="ARBA00023015"/>
    </source>
</evidence>
<dbReference type="CDD" id="cd22157">
    <property type="entry name" value="F-box_AtFBW1-like"/>
    <property type="match status" value="1"/>
</dbReference>
<dbReference type="Proteomes" id="UP000077755">
    <property type="component" value="Chromosome 5"/>
</dbReference>
<evidence type="ECO:0000256" key="1">
    <source>
        <dbReference type="ARBA" id="ARBA00004123"/>
    </source>
</evidence>
<feature type="domain" description="F-box" evidence="7">
    <location>
        <begin position="28"/>
        <end position="80"/>
    </location>
</feature>
<dbReference type="KEGG" id="dcr:108219688"/>
<name>A0AAF0X5S8_DAUCS</name>
<dbReference type="Pfam" id="PF08268">
    <property type="entry name" value="FBA_3"/>
    <property type="match status" value="1"/>
</dbReference>
<dbReference type="PANTHER" id="PTHR31672">
    <property type="entry name" value="BNACNNG10540D PROTEIN"/>
    <property type="match status" value="1"/>
</dbReference>
<evidence type="ECO:0000313" key="9">
    <source>
        <dbReference type="Proteomes" id="UP000077755"/>
    </source>
</evidence>
<dbReference type="Gene3D" id="2.40.330.10">
    <property type="entry name" value="DNA-binding pseudobarrel domain"/>
    <property type="match status" value="2"/>
</dbReference>
<dbReference type="InterPro" id="IPR001810">
    <property type="entry name" value="F-box_dom"/>
</dbReference>
<evidence type="ECO:0000259" key="7">
    <source>
        <dbReference type="PROSITE" id="PS50181"/>
    </source>
</evidence>
<evidence type="ECO:0000256" key="3">
    <source>
        <dbReference type="ARBA" id="ARBA00023125"/>
    </source>
</evidence>
<dbReference type="PANTHER" id="PTHR31672:SF13">
    <property type="entry name" value="F-BOX PROTEIN CPR30-LIKE"/>
    <property type="match status" value="1"/>
</dbReference>